<sequence>MEYIVPVSSAIMAIVWVVYFQLFFFQYKRNNRPYLVIHHAQNESPDSLCLLVNMGKEPVHVQCVQALITKESGDKELIPVTEYERVNAEDRNIQSSIRQGPIQPGGFLVLGKFRNIILGRRSEEPDAGALMESVQALEIRAAMIHGPSKYPIGVRRRFHLRQRNGTCVYPQNIHSEQLVRRRDQKEVVQWVEQELNPKHVGSSESDSSDQSSRSTNAEGESRS</sequence>
<keyword evidence="2" id="KW-0812">Transmembrane</keyword>
<name>A0ABT8VXU9_9GAMM</name>
<reference evidence="3" key="1">
    <citation type="submission" date="2023-07" db="EMBL/GenBank/DDBJ databases">
        <title>Marinobacter sp. chi1 genome sequencing and assembly.</title>
        <authorList>
            <person name="Park S."/>
        </authorList>
    </citation>
    <scope>NUCLEOTIDE SEQUENCE</scope>
    <source>
        <strain evidence="3">Chi1</strain>
    </source>
</reference>
<evidence type="ECO:0000256" key="2">
    <source>
        <dbReference type="SAM" id="Phobius"/>
    </source>
</evidence>
<proteinExistence type="predicted"/>
<protein>
    <submittedName>
        <fullName evidence="3">Uncharacterized protein</fullName>
    </submittedName>
</protein>
<evidence type="ECO:0000313" key="4">
    <source>
        <dbReference type="Proteomes" id="UP001168640"/>
    </source>
</evidence>
<organism evidence="3 4">
    <name type="scientific">Marinobacter suaedae</name>
    <dbReference type="NCBI Taxonomy" id="3057675"/>
    <lineage>
        <taxon>Bacteria</taxon>
        <taxon>Pseudomonadati</taxon>
        <taxon>Pseudomonadota</taxon>
        <taxon>Gammaproteobacteria</taxon>
        <taxon>Pseudomonadales</taxon>
        <taxon>Marinobacteraceae</taxon>
        <taxon>Marinobacter</taxon>
    </lineage>
</organism>
<dbReference type="EMBL" id="JAUMIS010000001">
    <property type="protein sequence ID" value="MDO3720817.1"/>
    <property type="molecule type" value="Genomic_DNA"/>
</dbReference>
<evidence type="ECO:0000313" key="3">
    <source>
        <dbReference type="EMBL" id="MDO3720817.1"/>
    </source>
</evidence>
<feature type="transmembrane region" description="Helical" evidence="2">
    <location>
        <begin position="6"/>
        <end position="25"/>
    </location>
</feature>
<feature type="region of interest" description="Disordered" evidence="1">
    <location>
        <begin position="194"/>
        <end position="223"/>
    </location>
</feature>
<evidence type="ECO:0000256" key="1">
    <source>
        <dbReference type="SAM" id="MobiDB-lite"/>
    </source>
</evidence>
<dbReference type="Proteomes" id="UP001168640">
    <property type="component" value="Unassembled WGS sequence"/>
</dbReference>
<comment type="caution">
    <text evidence="3">The sequence shown here is derived from an EMBL/GenBank/DDBJ whole genome shotgun (WGS) entry which is preliminary data.</text>
</comment>
<keyword evidence="4" id="KW-1185">Reference proteome</keyword>
<keyword evidence="2" id="KW-0472">Membrane</keyword>
<feature type="compositionally biased region" description="Low complexity" evidence="1">
    <location>
        <begin position="202"/>
        <end position="214"/>
    </location>
</feature>
<keyword evidence="2" id="KW-1133">Transmembrane helix</keyword>
<gene>
    <name evidence="3" type="ORF">QVZ43_03720</name>
</gene>
<dbReference type="RefSeq" id="WP_302908923.1">
    <property type="nucleotide sequence ID" value="NZ_JAUMIS010000001.1"/>
</dbReference>
<accession>A0ABT8VXU9</accession>